<reference evidence="1" key="1">
    <citation type="submission" date="2022-08" db="EMBL/GenBank/DDBJ databases">
        <authorList>
            <person name="Dale J.L."/>
        </authorList>
    </citation>
    <scope>NUCLEOTIDE SEQUENCE</scope>
    <source>
        <strain evidence="1">2022EL-00758</strain>
    </source>
</reference>
<dbReference type="RefSeq" id="WP_166707674.1">
    <property type="nucleotide sequence ID" value="NZ_BRRE01000002.1"/>
</dbReference>
<protein>
    <submittedName>
        <fullName evidence="1">Uncharacterized protein</fullName>
    </submittedName>
</protein>
<dbReference type="EMBL" id="JAPNMI010000002">
    <property type="protein sequence ID" value="MCY0788881.1"/>
    <property type="molecule type" value="Genomic_DNA"/>
</dbReference>
<name>A0A9Q4CNV5_MORMO</name>
<accession>A0A9Q4CNV5</accession>
<evidence type="ECO:0000313" key="1">
    <source>
        <dbReference type="EMBL" id="MCY0788881.1"/>
    </source>
</evidence>
<evidence type="ECO:0000313" key="2">
    <source>
        <dbReference type="Proteomes" id="UP001076655"/>
    </source>
</evidence>
<organism evidence="1 2">
    <name type="scientific">Morganella morganii</name>
    <name type="common">Proteus morganii</name>
    <dbReference type="NCBI Taxonomy" id="582"/>
    <lineage>
        <taxon>Bacteria</taxon>
        <taxon>Pseudomonadati</taxon>
        <taxon>Pseudomonadota</taxon>
        <taxon>Gammaproteobacteria</taxon>
        <taxon>Enterobacterales</taxon>
        <taxon>Morganellaceae</taxon>
        <taxon>Morganella</taxon>
    </lineage>
</organism>
<sequence>MHPLVDEMIDEIVGTACAHNEEEVDVRVQESNNRVQIQISVTDKPVMDIILNLTRIS</sequence>
<gene>
    <name evidence="1" type="ORF">N0392_04145</name>
</gene>
<proteinExistence type="predicted"/>
<comment type="caution">
    <text evidence="1">The sequence shown here is derived from an EMBL/GenBank/DDBJ whole genome shotgun (WGS) entry which is preliminary data.</text>
</comment>
<dbReference type="AlphaFoldDB" id="A0A9Q4CNV5"/>
<dbReference type="Proteomes" id="UP001076655">
    <property type="component" value="Unassembled WGS sequence"/>
</dbReference>